<dbReference type="Gene3D" id="3.40.50.300">
    <property type="entry name" value="P-loop containing nucleotide triphosphate hydrolases"/>
    <property type="match status" value="2"/>
</dbReference>
<dbReference type="GO" id="GO:0016887">
    <property type="term" value="F:ATP hydrolysis activity"/>
    <property type="evidence" value="ECO:0007669"/>
    <property type="project" value="InterPro"/>
</dbReference>
<evidence type="ECO:0000313" key="8">
    <source>
        <dbReference type="Proteomes" id="UP000004622"/>
    </source>
</evidence>
<dbReference type="CDD" id="cd03257">
    <property type="entry name" value="ABC_NikE_OppD_transporters"/>
    <property type="match status" value="2"/>
</dbReference>
<dbReference type="InterPro" id="IPR027417">
    <property type="entry name" value="P-loop_NTPase"/>
</dbReference>
<dbReference type="EMBL" id="AJXZ01000038">
    <property type="protein sequence ID" value="EIM73542.1"/>
    <property type="molecule type" value="Genomic_DNA"/>
</dbReference>
<dbReference type="AlphaFoldDB" id="I5BVE0"/>
<dbReference type="RefSeq" id="WP_007009391.1">
    <property type="nucleotide sequence ID" value="NZ_AJXZ01000038.1"/>
</dbReference>
<dbReference type="PATRIC" id="fig|1189611.3.peg.3082"/>
<dbReference type="GO" id="GO:0005886">
    <property type="term" value="C:plasma membrane"/>
    <property type="evidence" value="ECO:0007669"/>
    <property type="project" value="UniProtKB-SubCell"/>
</dbReference>
<dbReference type="PROSITE" id="PS50893">
    <property type="entry name" value="ABC_TRANSPORTER_2"/>
    <property type="match status" value="2"/>
</dbReference>
<gene>
    <name evidence="7" type="ORF">A33O_15246</name>
</gene>
<dbReference type="InterPro" id="IPR003593">
    <property type="entry name" value="AAA+_ATPase"/>
</dbReference>
<feature type="domain" description="ABC transporter" evidence="6">
    <location>
        <begin position="283"/>
        <end position="526"/>
    </location>
</feature>
<accession>I5BVE0</accession>
<dbReference type="Pfam" id="PF00005">
    <property type="entry name" value="ABC_tran"/>
    <property type="match status" value="2"/>
</dbReference>
<keyword evidence="4" id="KW-0547">Nucleotide-binding</keyword>
<evidence type="ECO:0000256" key="5">
    <source>
        <dbReference type="ARBA" id="ARBA00022840"/>
    </source>
</evidence>
<proteinExistence type="inferred from homology"/>
<comment type="similarity">
    <text evidence="2">Belongs to the ABC transporter superfamily.</text>
</comment>
<sequence length="549" mass="60048">MDMQVETDPQPTLSVRNLSVDVGEGGPRIVNKLGFDLEPGAILAVVGESGSGKTMAARSVLGLLPPPLVMTDDSAIMFGKRNLAQMSASDMRQIRGGQIGMVFQEPMVSLNPSMTIGRQLSEGLRLHRAMGRGEIRERSLSMLERVRINDPESCLSSYPHEFSGGMRQRIMLASVMLLKPKLLIADEPTTALDTLVQRSVLDLMVELTEENGTSVLLISHDLGMVSHYARDVVVMSEGRAVERGRSRIVLANPQHEYTRKLVDALPKRSAGGSRSGQIGEPLVKLRDVVIDYPGRTRLFGRSAGKRAVKGVSLTVRRGETLALVGASGSGKTTLGRAIVGLTPVSGGSIEFCLPDNEKAMQGQDMQIVFQDPYSSLDPRQRIAEIVGEPLKLEKAMNRSDRKSRVQQTFQDVGLPESFMERLPHQLSGGQRQRVAIARAIVRRPAFVVADEPVSALDMTVQKQILHLFRALQDRYGFACLFVSHDLGAVEQVADRVAVMEDGGIVELGARDDIFDNPRHDYTRRLLDAAMLLDRTQSAPKKISGKVAVS</sequence>
<dbReference type="InterPro" id="IPR013563">
    <property type="entry name" value="Oligopep_ABC_C"/>
</dbReference>
<comment type="caution">
    <text evidence="7">The sequence shown here is derived from an EMBL/GenBank/DDBJ whole genome shotgun (WGS) entry which is preliminary data.</text>
</comment>
<dbReference type="InterPro" id="IPR017871">
    <property type="entry name" value="ABC_transporter-like_CS"/>
</dbReference>
<dbReference type="InterPro" id="IPR050319">
    <property type="entry name" value="ABC_transp_ATP-bind"/>
</dbReference>
<keyword evidence="5" id="KW-0067">ATP-binding</keyword>
<dbReference type="SMART" id="SM00382">
    <property type="entry name" value="AAA"/>
    <property type="match status" value="2"/>
</dbReference>
<dbReference type="NCBIfam" id="NF008453">
    <property type="entry name" value="PRK11308.1"/>
    <property type="match status" value="2"/>
</dbReference>
<feature type="domain" description="ABC transporter" evidence="6">
    <location>
        <begin position="13"/>
        <end position="262"/>
    </location>
</feature>
<evidence type="ECO:0000256" key="1">
    <source>
        <dbReference type="ARBA" id="ARBA00004417"/>
    </source>
</evidence>
<dbReference type="PANTHER" id="PTHR43776">
    <property type="entry name" value="TRANSPORT ATP-BINDING PROTEIN"/>
    <property type="match status" value="1"/>
</dbReference>
<dbReference type="PANTHER" id="PTHR43776:SF8">
    <property type="entry name" value="ABC TRANSPORTER, ATP-BINDING PROTEIN"/>
    <property type="match status" value="1"/>
</dbReference>
<dbReference type="GO" id="GO:0005524">
    <property type="term" value="F:ATP binding"/>
    <property type="evidence" value="ECO:0007669"/>
    <property type="project" value="UniProtKB-KW"/>
</dbReference>
<keyword evidence="3" id="KW-0813">Transport</keyword>
<name>I5BVE0_9HYPH</name>
<dbReference type="SUPFAM" id="SSF52540">
    <property type="entry name" value="P-loop containing nucleoside triphosphate hydrolases"/>
    <property type="match status" value="2"/>
</dbReference>
<evidence type="ECO:0000256" key="4">
    <source>
        <dbReference type="ARBA" id="ARBA00022741"/>
    </source>
</evidence>
<dbReference type="Proteomes" id="UP000004622">
    <property type="component" value="Unassembled WGS sequence"/>
</dbReference>
<dbReference type="GO" id="GO:0015833">
    <property type="term" value="P:peptide transport"/>
    <property type="evidence" value="ECO:0007669"/>
    <property type="project" value="InterPro"/>
</dbReference>
<protein>
    <submittedName>
        <fullName evidence="7">ABC transporter</fullName>
    </submittedName>
</protein>
<evidence type="ECO:0000313" key="7">
    <source>
        <dbReference type="EMBL" id="EIM73542.1"/>
    </source>
</evidence>
<evidence type="ECO:0000256" key="2">
    <source>
        <dbReference type="ARBA" id="ARBA00005417"/>
    </source>
</evidence>
<dbReference type="GO" id="GO:0055085">
    <property type="term" value="P:transmembrane transport"/>
    <property type="evidence" value="ECO:0007669"/>
    <property type="project" value="UniProtKB-ARBA"/>
</dbReference>
<comment type="subcellular location">
    <subcellularLocation>
        <location evidence="1">Cell inner membrane</location>
        <topology evidence="1">Peripheral membrane protein</topology>
    </subcellularLocation>
</comment>
<evidence type="ECO:0000256" key="3">
    <source>
        <dbReference type="ARBA" id="ARBA00022448"/>
    </source>
</evidence>
<evidence type="ECO:0000259" key="6">
    <source>
        <dbReference type="PROSITE" id="PS50893"/>
    </source>
</evidence>
<organism evidence="7 8">
    <name type="scientific">Nitratireductor aquibiodomus RA22</name>
    <dbReference type="NCBI Taxonomy" id="1189611"/>
    <lineage>
        <taxon>Bacteria</taxon>
        <taxon>Pseudomonadati</taxon>
        <taxon>Pseudomonadota</taxon>
        <taxon>Alphaproteobacteria</taxon>
        <taxon>Hyphomicrobiales</taxon>
        <taxon>Phyllobacteriaceae</taxon>
        <taxon>Nitratireductor</taxon>
    </lineage>
</organism>
<dbReference type="Pfam" id="PF08352">
    <property type="entry name" value="oligo_HPY"/>
    <property type="match status" value="2"/>
</dbReference>
<dbReference type="InterPro" id="IPR003439">
    <property type="entry name" value="ABC_transporter-like_ATP-bd"/>
</dbReference>
<dbReference type="PROSITE" id="PS00211">
    <property type="entry name" value="ABC_TRANSPORTER_1"/>
    <property type="match status" value="2"/>
</dbReference>
<reference evidence="7 8" key="1">
    <citation type="journal article" date="2012" name="J. Bacteriol.">
        <title>Genome Sequence of Nitratireductor aquibiodomus Strain RA22.</title>
        <authorList>
            <person name="Singh A."/>
            <person name="Jangir P.K."/>
            <person name="Kumari C."/>
            <person name="Sharma R."/>
        </authorList>
    </citation>
    <scope>NUCLEOTIDE SEQUENCE [LARGE SCALE GENOMIC DNA]</scope>
    <source>
        <strain evidence="7 8">RA22</strain>
    </source>
</reference>